<reference evidence="2 3" key="1">
    <citation type="submission" date="2019-11" db="EMBL/GenBank/DDBJ databases">
        <authorList>
            <person name="Cao P."/>
        </authorList>
    </citation>
    <scope>NUCLEOTIDE SEQUENCE [LARGE SCALE GENOMIC DNA]</scope>
    <source>
        <strain evidence="2 3">NEAU-AAG5</strain>
    </source>
</reference>
<dbReference type="RefSeq" id="WP_156219304.1">
    <property type="nucleotide sequence ID" value="NZ_WOFH01000010.1"/>
</dbReference>
<feature type="transmembrane region" description="Helical" evidence="1">
    <location>
        <begin position="40"/>
        <end position="73"/>
    </location>
</feature>
<accession>A0A7K1L6W3</accession>
<dbReference type="Pfam" id="PF20444">
    <property type="entry name" value="DUF6703"/>
    <property type="match status" value="1"/>
</dbReference>
<dbReference type="EMBL" id="WOFH01000010">
    <property type="protein sequence ID" value="MUN40171.1"/>
    <property type="molecule type" value="Genomic_DNA"/>
</dbReference>
<evidence type="ECO:0000313" key="2">
    <source>
        <dbReference type="EMBL" id="MUN40171.1"/>
    </source>
</evidence>
<proteinExistence type="predicted"/>
<keyword evidence="1" id="KW-0472">Membrane</keyword>
<name>A0A7K1L6W3_9ACTN</name>
<protein>
    <submittedName>
        <fullName evidence="2">Uncharacterized protein</fullName>
    </submittedName>
</protein>
<dbReference type="AlphaFoldDB" id="A0A7K1L6W3"/>
<keyword evidence="3" id="KW-1185">Reference proteome</keyword>
<sequence length="106" mass="11275">MSTRGGRPETPATGMRATVERWSAAPVVFLHRMPRAALLAAVFVLLVVGMVGTGWVAAAGLLVLAVALGWFAYLNWPALDPQGRVLRVVALTVLTGFALARAFGRF</sequence>
<organism evidence="2 3">
    <name type="scientific">Actinomadura litoris</name>
    <dbReference type="NCBI Taxonomy" id="2678616"/>
    <lineage>
        <taxon>Bacteria</taxon>
        <taxon>Bacillati</taxon>
        <taxon>Actinomycetota</taxon>
        <taxon>Actinomycetes</taxon>
        <taxon>Streptosporangiales</taxon>
        <taxon>Thermomonosporaceae</taxon>
        <taxon>Actinomadura</taxon>
    </lineage>
</organism>
<keyword evidence="1" id="KW-1133">Transmembrane helix</keyword>
<evidence type="ECO:0000256" key="1">
    <source>
        <dbReference type="SAM" id="Phobius"/>
    </source>
</evidence>
<feature type="transmembrane region" description="Helical" evidence="1">
    <location>
        <begin position="85"/>
        <end position="104"/>
    </location>
</feature>
<evidence type="ECO:0000313" key="3">
    <source>
        <dbReference type="Proteomes" id="UP000432015"/>
    </source>
</evidence>
<comment type="caution">
    <text evidence="2">The sequence shown here is derived from an EMBL/GenBank/DDBJ whole genome shotgun (WGS) entry which is preliminary data.</text>
</comment>
<keyword evidence="1" id="KW-0812">Transmembrane</keyword>
<gene>
    <name evidence="2" type="ORF">GNZ18_26750</name>
</gene>
<dbReference type="Proteomes" id="UP000432015">
    <property type="component" value="Unassembled WGS sequence"/>
</dbReference>
<dbReference type="InterPro" id="IPR046549">
    <property type="entry name" value="DUF6703"/>
</dbReference>